<feature type="domain" description="Restriction endonuclease type IV Mrr" evidence="2">
    <location>
        <begin position="69"/>
        <end position="180"/>
    </location>
</feature>
<sequence>MARRRRKKGQDPVAGGLVGIVVLHFLALGWGIPVWSLVLIDLLVLGLIGWAVLAWQSRKRAAALAVADLRALSPRELELHVATVIDTLPGWTAKANRGTADQGADVIAVSPGGVRVAVQVKQYSNPVGNKAVQEVVASKAFYQATAAVVVTAGPGFTRAAQQLAQANNVKLWQPDDLLNLQQLAHAKRLPPPLLLPA</sequence>
<feature type="transmembrane region" description="Helical" evidence="1">
    <location>
        <begin position="38"/>
        <end position="55"/>
    </location>
</feature>
<protein>
    <submittedName>
        <fullName evidence="3">Restriction endonuclease</fullName>
    </submittedName>
</protein>
<keyword evidence="1" id="KW-0472">Membrane</keyword>
<dbReference type="InterPro" id="IPR011335">
    <property type="entry name" value="Restrct_endonuc-II-like"/>
</dbReference>
<keyword evidence="1" id="KW-1133">Transmembrane helix</keyword>
<evidence type="ECO:0000313" key="3">
    <source>
        <dbReference type="EMBL" id="MFC4455142.1"/>
    </source>
</evidence>
<evidence type="ECO:0000313" key="4">
    <source>
        <dbReference type="Proteomes" id="UP001595939"/>
    </source>
</evidence>
<dbReference type="Pfam" id="PF04471">
    <property type="entry name" value="Mrr_cat"/>
    <property type="match status" value="1"/>
</dbReference>
<dbReference type="RefSeq" id="WP_380129860.1">
    <property type="nucleotide sequence ID" value="NZ_JBHSEG010000008.1"/>
</dbReference>
<dbReference type="PANTHER" id="PTHR30015">
    <property type="entry name" value="MRR RESTRICTION SYSTEM PROTEIN"/>
    <property type="match status" value="1"/>
</dbReference>
<dbReference type="InterPro" id="IPR007560">
    <property type="entry name" value="Restrct_endonuc_IV_Mrr"/>
</dbReference>
<organism evidence="3 4">
    <name type="scientific">Deinococcus sonorensis</name>
    <dbReference type="NCBI Taxonomy" id="309891"/>
    <lineage>
        <taxon>Bacteria</taxon>
        <taxon>Thermotogati</taxon>
        <taxon>Deinococcota</taxon>
        <taxon>Deinococci</taxon>
        <taxon>Deinococcales</taxon>
        <taxon>Deinococcaceae</taxon>
        <taxon>Deinococcus</taxon>
    </lineage>
</organism>
<gene>
    <name evidence="3" type="ORF">ACFO0P_15290</name>
</gene>
<keyword evidence="3" id="KW-0378">Hydrolase</keyword>
<reference evidence="4" key="1">
    <citation type="journal article" date="2019" name="Int. J. Syst. Evol. Microbiol.">
        <title>The Global Catalogue of Microorganisms (GCM) 10K type strain sequencing project: providing services to taxonomists for standard genome sequencing and annotation.</title>
        <authorList>
            <consortium name="The Broad Institute Genomics Platform"/>
            <consortium name="The Broad Institute Genome Sequencing Center for Infectious Disease"/>
            <person name="Wu L."/>
            <person name="Ma J."/>
        </authorList>
    </citation>
    <scope>NUCLEOTIDE SEQUENCE [LARGE SCALE GENOMIC DNA]</scope>
    <source>
        <strain evidence="4">CCUG 39970</strain>
    </source>
</reference>
<keyword evidence="3" id="KW-0255">Endonuclease</keyword>
<dbReference type="Gene3D" id="3.40.1350.10">
    <property type="match status" value="1"/>
</dbReference>
<evidence type="ECO:0000256" key="1">
    <source>
        <dbReference type="SAM" id="Phobius"/>
    </source>
</evidence>
<dbReference type="InterPro" id="IPR011856">
    <property type="entry name" value="tRNA_endonuc-like_dom_sf"/>
</dbReference>
<keyword evidence="4" id="KW-1185">Reference proteome</keyword>
<dbReference type="InterPro" id="IPR052906">
    <property type="entry name" value="Type_IV_Methyl-Rstrct_Enzyme"/>
</dbReference>
<dbReference type="SUPFAM" id="SSF52980">
    <property type="entry name" value="Restriction endonuclease-like"/>
    <property type="match status" value="1"/>
</dbReference>
<accession>A0ABV8YB24</accession>
<proteinExistence type="predicted"/>
<keyword evidence="1" id="KW-0812">Transmembrane</keyword>
<feature type="transmembrane region" description="Helical" evidence="1">
    <location>
        <begin position="12"/>
        <end position="32"/>
    </location>
</feature>
<dbReference type="GO" id="GO:0004519">
    <property type="term" value="F:endonuclease activity"/>
    <property type="evidence" value="ECO:0007669"/>
    <property type="project" value="UniProtKB-KW"/>
</dbReference>
<keyword evidence="3" id="KW-0540">Nuclease</keyword>
<dbReference type="PANTHER" id="PTHR30015:SF6">
    <property type="entry name" value="SLL1429 PROTEIN"/>
    <property type="match status" value="1"/>
</dbReference>
<comment type="caution">
    <text evidence="3">The sequence shown here is derived from an EMBL/GenBank/DDBJ whole genome shotgun (WGS) entry which is preliminary data.</text>
</comment>
<dbReference type="EMBL" id="JBHSEG010000008">
    <property type="protein sequence ID" value="MFC4455142.1"/>
    <property type="molecule type" value="Genomic_DNA"/>
</dbReference>
<name>A0ABV8YB24_9DEIO</name>
<evidence type="ECO:0000259" key="2">
    <source>
        <dbReference type="Pfam" id="PF04471"/>
    </source>
</evidence>
<dbReference type="Proteomes" id="UP001595939">
    <property type="component" value="Unassembled WGS sequence"/>
</dbReference>